<evidence type="ECO:0000313" key="2">
    <source>
        <dbReference type="Proteomes" id="UP000218785"/>
    </source>
</evidence>
<dbReference type="Proteomes" id="UP000218785">
    <property type="component" value="Chromosome"/>
</dbReference>
<dbReference type="RefSeq" id="WP_190445740.1">
    <property type="nucleotide sequence ID" value="NZ_CAWNJS010000001.1"/>
</dbReference>
<dbReference type="EMBL" id="AP018248">
    <property type="protein sequence ID" value="BAY96956.1"/>
    <property type="molecule type" value="Genomic_DNA"/>
</dbReference>
<evidence type="ECO:0000313" key="1">
    <source>
        <dbReference type="EMBL" id="BAY96956.1"/>
    </source>
</evidence>
<dbReference type="AlphaFoldDB" id="A0A1Z4MU06"/>
<accession>A0A1Z4MU06</accession>
<gene>
    <name evidence="1" type="ORF">NIES37_08930</name>
</gene>
<keyword evidence="2" id="KW-1185">Reference proteome</keyword>
<dbReference type="KEGG" id="ttq:NIES37_08930"/>
<organism evidence="1 2">
    <name type="scientific">Tolypothrix tenuis PCC 7101</name>
    <dbReference type="NCBI Taxonomy" id="231146"/>
    <lineage>
        <taxon>Bacteria</taxon>
        <taxon>Bacillati</taxon>
        <taxon>Cyanobacteriota</taxon>
        <taxon>Cyanophyceae</taxon>
        <taxon>Nostocales</taxon>
        <taxon>Tolypothrichaceae</taxon>
        <taxon>Tolypothrix</taxon>
    </lineage>
</organism>
<sequence>MSTVKVEIQLSLQQLLKAIEQLNQQDLDNFVSQVLALQRQRQIKKQLEYEAELLAEISEPIPLDIQTSHERLTTKKDAATLTSYEYGELLGLTEQIETLQAEYLNNLIELASLRGILLNTLIEALNIQTRIYTGL</sequence>
<evidence type="ECO:0008006" key="3">
    <source>
        <dbReference type="Google" id="ProtNLM"/>
    </source>
</evidence>
<proteinExistence type="predicted"/>
<protein>
    <recommendedName>
        <fullName evidence="3">STAS/SEC14 domain-containing protein</fullName>
    </recommendedName>
</protein>
<name>A0A1Z4MU06_9CYAN</name>
<reference evidence="1 2" key="1">
    <citation type="submission" date="2017-06" db="EMBL/GenBank/DDBJ databases">
        <title>Genome sequencing of cyanobaciteial culture collection at National Institute for Environmental Studies (NIES).</title>
        <authorList>
            <person name="Hirose Y."/>
            <person name="Shimura Y."/>
            <person name="Fujisawa T."/>
            <person name="Nakamura Y."/>
            <person name="Kawachi M."/>
        </authorList>
    </citation>
    <scope>NUCLEOTIDE SEQUENCE [LARGE SCALE GENOMIC DNA]</scope>
    <source>
        <strain evidence="1 2">NIES-37</strain>
    </source>
</reference>